<name>A0A8D8TWI8_9HEMI</name>
<feature type="transmembrane region" description="Helical" evidence="1">
    <location>
        <begin position="28"/>
        <end position="44"/>
    </location>
</feature>
<feature type="transmembrane region" description="Helical" evidence="1">
    <location>
        <begin position="51"/>
        <end position="71"/>
    </location>
</feature>
<evidence type="ECO:0000256" key="1">
    <source>
        <dbReference type="SAM" id="Phobius"/>
    </source>
</evidence>
<organism evidence="2">
    <name type="scientific">Cacopsylla melanoneura</name>
    <dbReference type="NCBI Taxonomy" id="428564"/>
    <lineage>
        <taxon>Eukaryota</taxon>
        <taxon>Metazoa</taxon>
        <taxon>Ecdysozoa</taxon>
        <taxon>Arthropoda</taxon>
        <taxon>Hexapoda</taxon>
        <taxon>Insecta</taxon>
        <taxon>Pterygota</taxon>
        <taxon>Neoptera</taxon>
        <taxon>Paraneoptera</taxon>
        <taxon>Hemiptera</taxon>
        <taxon>Sternorrhyncha</taxon>
        <taxon>Psylloidea</taxon>
        <taxon>Psyllidae</taxon>
        <taxon>Psyllinae</taxon>
        <taxon>Cacopsylla</taxon>
    </lineage>
</organism>
<keyword evidence="1" id="KW-0812">Transmembrane</keyword>
<sequence>MFFSIWFLICFQLLPRFLFSCHRICFFIFIWFLISFQLFLEFLFSCNRICFFIFIWILNWFWLLLLLLLFLQESWFLFPDVPWQARPACGLHRLYSWLNSFSF</sequence>
<protein>
    <submittedName>
        <fullName evidence="2">Uncharacterized protein</fullName>
    </submittedName>
</protein>
<proteinExistence type="predicted"/>
<keyword evidence="1" id="KW-1133">Transmembrane helix</keyword>
<dbReference type="EMBL" id="HBUF01308820">
    <property type="protein sequence ID" value="CAG6692771.1"/>
    <property type="molecule type" value="Transcribed_RNA"/>
</dbReference>
<reference evidence="2" key="1">
    <citation type="submission" date="2021-05" db="EMBL/GenBank/DDBJ databases">
        <authorList>
            <person name="Alioto T."/>
            <person name="Alioto T."/>
            <person name="Gomez Garrido J."/>
        </authorList>
    </citation>
    <scope>NUCLEOTIDE SEQUENCE</scope>
</reference>
<evidence type="ECO:0000313" key="2">
    <source>
        <dbReference type="EMBL" id="CAG6692771.1"/>
    </source>
</evidence>
<accession>A0A8D8TWI8</accession>
<dbReference type="AlphaFoldDB" id="A0A8D8TWI8"/>
<keyword evidence="1" id="KW-0472">Membrane</keyword>